<evidence type="ECO:0000313" key="3">
    <source>
        <dbReference type="Proteomes" id="UP000717696"/>
    </source>
</evidence>
<dbReference type="OrthoDB" id="5104820at2759"/>
<organism evidence="2 3">
    <name type="scientific">Dactylonectria estremocensis</name>
    <dbReference type="NCBI Taxonomy" id="1079267"/>
    <lineage>
        <taxon>Eukaryota</taxon>
        <taxon>Fungi</taxon>
        <taxon>Dikarya</taxon>
        <taxon>Ascomycota</taxon>
        <taxon>Pezizomycotina</taxon>
        <taxon>Sordariomycetes</taxon>
        <taxon>Hypocreomycetidae</taxon>
        <taxon>Hypocreales</taxon>
        <taxon>Nectriaceae</taxon>
        <taxon>Dactylonectria</taxon>
    </lineage>
</organism>
<feature type="region of interest" description="Disordered" evidence="1">
    <location>
        <begin position="57"/>
        <end position="76"/>
    </location>
</feature>
<proteinExistence type="predicted"/>
<evidence type="ECO:0000256" key="1">
    <source>
        <dbReference type="SAM" id="MobiDB-lite"/>
    </source>
</evidence>
<accession>A0A9P9DTX0</accession>
<keyword evidence="3" id="KW-1185">Reference proteome</keyword>
<sequence length="148" mass="16283">MGAIVFSLLTCNQPVSIITLANRLVHDRVEENNTELVVFQAFCANFLDYGNRELSGAGSAPTPTYSSGQPATTAPPREDLGVFIRLEAGAPARTQNSYAIRTRIREKFSAILNKIRQTTDIETRDLLIEKQAKWAADLGATTIETNKK</sequence>
<protein>
    <submittedName>
        <fullName evidence="2">Uncharacterized protein</fullName>
    </submittedName>
</protein>
<feature type="compositionally biased region" description="Polar residues" evidence="1">
    <location>
        <begin position="61"/>
        <end position="72"/>
    </location>
</feature>
<dbReference type="EMBL" id="JAGMUU010000024">
    <property type="protein sequence ID" value="KAH7125002.1"/>
    <property type="molecule type" value="Genomic_DNA"/>
</dbReference>
<dbReference type="Proteomes" id="UP000717696">
    <property type="component" value="Unassembled WGS sequence"/>
</dbReference>
<gene>
    <name evidence="2" type="ORF">B0J13DRAFT_589057</name>
</gene>
<reference evidence="2" key="1">
    <citation type="journal article" date="2021" name="Nat. Commun.">
        <title>Genetic determinants of endophytism in the Arabidopsis root mycobiome.</title>
        <authorList>
            <person name="Mesny F."/>
            <person name="Miyauchi S."/>
            <person name="Thiergart T."/>
            <person name="Pickel B."/>
            <person name="Atanasova L."/>
            <person name="Karlsson M."/>
            <person name="Huettel B."/>
            <person name="Barry K.W."/>
            <person name="Haridas S."/>
            <person name="Chen C."/>
            <person name="Bauer D."/>
            <person name="Andreopoulos W."/>
            <person name="Pangilinan J."/>
            <person name="LaButti K."/>
            <person name="Riley R."/>
            <person name="Lipzen A."/>
            <person name="Clum A."/>
            <person name="Drula E."/>
            <person name="Henrissat B."/>
            <person name="Kohler A."/>
            <person name="Grigoriev I.V."/>
            <person name="Martin F.M."/>
            <person name="Hacquard S."/>
        </authorList>
    </citation>
    <scope>NUCLEOTIDE SEQUENCE</scope>
    <source>
        <strain evidence="2">MPI-CAGE-AT-0021</strain>
    </source>
</reference>
<evidence type="ECO:0000313" key="2">
    <source>
        <dbReference type="EMBL" id="KAH7125002.1"/>
    </source>
</evidence>
<name>A0A9P9DTX0_9HYPO</name>
<dbReference type="AlphaFoldDB" id="A0A9P9DTX0"/>
<comment type="caution">
    <text evidence="2">The sequence shown here is derived from an EMBL/GenBank/DDBJ whole genome shotgun (WGS) entry which is preliminary data.</text>
</comment>